<evidence type="ECO:0000256" key="1">
    <source>
        <dbReference type="ARBA" id="ARBA00022729"/>
    </source>
</evidence>
<keyword evidence="1 2" id="KW-0732">Signal</keyword>
<dbReference type="RefSeq" id="WP_096993439.1">
    <property type="nucleotide sequence ID" value="NZ_JBHSII010000011.1"/>
</dbReference>
<keyword evidence="5" id="KW-1185">Reference proteome</keyword>
<gene>
    <name evidence="4" type="ORF">VTH8203_01862</name>
</gene>
<evidence type="ECO:0000313" key="5">
    <source>
        <dbReference type="Proteomes" id="UP000219336"/>
    </source>
</evidence>
<protein>
    <submittedName>
        <fullName evidence="4">Outer membrane protein A</fullName>
    </submittedName>
</protein>
<evidence type="ECO:0000259" key="3">
    <source>
        <dbReference type="Pfam" id="PF13505"/>
    </source>
</evidence>
<accession>A0A240EHU8</accession>
<sequence length="189" mass="19974">MKKAVALALTTLFATSAFAGAADPGFYVGGGYGLTKSKIKSLDSNSDGSIDAGHSLRAYGGYAFNRIVSLEGSYTKYGKAEEGQGYSWDPSALALTANLGYTFDSGFRPFATLGLSYLDLNESGAKLFNSDSGTAFRYGIGVEYMPAQVEGLGIRLAYEADAFKIESAQGQDNETLNVGSLYLGASYKF</sequence>
<dbReference type="SUPFAM" id="SSF56925">
    <property type="entry name" value="OMPA-like"/>
    <property type="match status" value="1"/>
</dbReference>
<dbReference type="InterPro" id="IPR027385">
    <property type="entry name" value="Beta-barrel_OMP"/>
</dbReference>
<feature type="domain" description="Outer membrane protein beta-barrel" evidence="3">
    <location>
        <begin position="6"/>
        <end position="189"/>
    </location>
</feature>
<name>A0A240EHU8_9VIBR</name>
<evidence type="ECO:0000256" key="2">
    <source>
        <dbReference type="SAM" id="SignalP"/>
    </source>
</evidence>
<dbReference type="AlphaFoldDB" id="A0A240EHU8"/>
<dbReference type="OrthoDB" id="6214129at2"/>
<organism evidence="4 5">
    <name type="scientific">Vibrio thalassae</name>
    <dbReference type="NCBI Taxonomy" id="1243014"/>
    <lineage>
        <taxon>Bacteria</taxon>
        <taxon>Pseudomonadati</taxon>
        <taxon>Pseudomonadota</taxon>
        <taxon>Gammaproteobacteria</taxon>
        <taxon>Vibrionales</taxon>
        <taxon>Vibrionaceae</taxon>
        <taxon>Vibrio</taxon>
    </lineage>
</organism>
<feature type="signal peptide" evidence="2">
    <location>
        <begin position="1"/>
        <end position="21"/>
    </location>
</feature>
<dbReference type="InterPro" id="IPR011250">
    <property type="entry name" value="OMP/PagP_B-barrel"/>
</dbReference>
<dbReference type="Proteomes" id="UP000219336">
    <property type="component" value="Unassembled WGS sequence"/>
</dbReference>
<dbReference type="Gene3D" id="2.40.160.20">
    <property type="match status" value="1"/>
</dbReference>
<feature type="chain" id="PRO_5012918632" evidence="2">
    <location>
        <begin position="22"/>
        <end position="189"/>
    </location>
</feature>
<evidence type="ECO:0000313" key="4">
    <source>
        <dbReference type="EMBL" id="SNX48244.1"/>
    </source>
</evidence>
<reference evidence="5" key="1">
    <citation type="submission" date="2016-06" db="EMBL/GenBank/DDBJ databases">
        <authorList>
            <person name="Rodrigo-Torres L."/>
            <person name="Arahal R.D."/>
            <person name="Lucena T."/>
        </authorList>
    </citation>
    <scope>NUCLEOTIDE SEQUENCE [LARGE SCALE GENOMIC DNA]</scope>
    <source>
        <strain evidence="5">CECT8203</strain>
    </source>
</reference>
<dbReference type="Pfam" id="PF13505">
    <property type="entry name" value="OMP_b-brl"/>
    <property type="match status" value="1"/>
</dbReference>
<dbReference type="EMBL" id="OANU01000023">
    <property type="protein sequence ID" value="SNX48244.1"/>
    <property type="molecule type" value="Genomic_DNA"/>
</dbReference>
<proteinExistence type="predicted"/>